<comment type="cofactor">
    <cofactor evidence="1">
        <name>heme</name>
        <dbReference type="ChEBI" id="CHEBI:30413"/>
    </cofactor>
</comment>
<dbReference type="GO" id="GO:0020037">
    <property type="term" value="F:heme binding"/>
    <property type="evidence" value="ECO:0007669"/>
    <property type="project" value="InterPro"/>
</dbReference>
<dbReference type="PANTHER" id="PTHR24302">
    <property type="entry name" value="CYTOCHROME P450 FAMILY 3"/>
    <property type="match status" value="1"/>
</dbReference>
<evidence type="ECO:0000313" key="11">
    <source>
        <dbReference type="EMBL" id="CAD7246128.1"/>
    </source>
</evidence>
<evidence type="ECO:0000256" key="1">
    <source>
        <dbReference type="ARBA" id="ARBA00001971"/>
    </source>
</evidence>
<dbReference type="EMBL" id="LR900563">
    <property type="protein sequence ID" value="CAD7246128.1"/>
    <property type="molecule type" value="Genomic_DNA"/>
</dbReference>
<evidence type="ECO:0000256" key="4">
    <source>
        <dbReference type="ARBA" id="ARBA00022617"/>
    </source>
</evidence>
<keyword evidence="12" id="KW-1185">Reference proteome</keyword>
<evidence type="ECO:0000256" key="6">
    <source>
        <dbReference type="ARBA" id="ARBA00022824"/>
    </source>
</evidence>
<dbReference type="GO" id="GO:0016705">
    <property type="term" value="F:oxidoreductase activity, acting on paired donors, with incorporation or reduction of molecular oxygen"/>
    <property type="evidence" value="ECO:0007669"/>
    <property type="project" value="InterPro"/>
</dbReference>
<evidence type="ECO:0000256" key="8">
    <source>
        <dbReference type="ARBA" id="ARBA00023004"/>
    </source>
</evidence>
<accession>A0A7R8XF89</accession>
<dbReference type="Gene3D" id="1.10.630.10">
    <property type="entry name" value="Cytochrome P450"/>
    <property type="match status" value="3"/>
</dbReference>
<evidence type="ECO:0000256" key="3">
    <source>
        <dbReference type="ARBA" id="ARBA00010617"/>
    </source>
</evidence>
<organism evidence="11">
    <name type="scientific">Darwinula stevensoni</name>
    <dbReference type="NCBI Taxonomy" id="69355"/>
    <lineage>
        <taxon>Eukaryota</taxon>
        <taxon>Metazoa</taxon>
        <taxon>Ecdysozoa</taxon>
        <taxon>Arthropoda</taxon>
        <taxon>Crustacea</taxon>
        <taxon>Oligostraca</taxon>
        <taxon>Ostracoda</taxon>
        <taxon>Podocopa</taxon>
        <taxon>Podocopida</taxon>
        <taxon>Darwinulocopina</taxon>
        <taxon>Darwinuloidea</taxon>
        <taxon>Darwinulidae</taxon>
        <taxon>Darwinula</taxon>
    </lineage>
</organism>
<evidence type="ECO:0000256" key="9">
    <source>
        <dbReference type="ARBA" id="ARBA00023033"/>
    </source>
</evidence>
<keyword evidence="9" id="KW-0503">Monooxygenase</keyword>
<dbReference type="PANTHER" id="PTHR24302:SF15">
    <property type="entry name" value="FATTY-ACID PEROXYGENASE"/>
    <property type="match status" value="1"/>
</dbReference>
<dbReference type="InterPro" id="IPR036396">
    <property type="entry name" value="Cyt_P450_sf"/>
</dbReference>
<evidence type="ECO:0000256" key="2">
    <source>
        <dbReference type="ARBA" id="ARBA00004586"/>
    </source>
</evidence>
<dbReference type="Proteomes" id="UP000677054">
    <property type="component" value="Unassembled WGS sequence"/>
</dbReference>
<dbReference type="InterPro" id="IPR002402">
    <property type="entry name" value="Cyt_P450_E_grp-II"/>
</dbReference>
<dbReference type="OrthoDB" id="1470350at2759"/>
<dbReference type="SUPFAM" id="SSF48264">
    <property type="entry name" value="Cytochrome P450"/>
    <property type="match status" value="3"/>
</dbReference>
<comment type="similarity">
    <text evidence="3">Belongs to the cytochrome P450 family.</text>
</comment>
<proteinExistence type="inferred from homology"/>
<dbReference type="InterPro" id="IPR001128">
    <property type="entry name" value="Cyt_P450"/>
</dbReference>
<comment type="subcellular location">
    <subcellularLocation>
        <location evidence="2">Endoplasmic reticulum membrane</location>
    </subcellularLocation>
</comment>
<dbReference type="GO" id="GO:0005506">
    <property type="term" value="F:iron ion binding"/>
    <property type="evidence" value="ECO:0007669"/>
    <property type="project" value="InterPro"/>
</dbReference>
<evidence type="ECO:0000256" key="10">
    <source>
        <dbReference type="ARBA" id="ARBA00023136"/>
    </source>
</evidence>
<dbReference type="PRINTS" id="PR00464">
    <property type="entry name" value="EP450II"/>
</dbReference>
<dbReference type="EMBL" id="CAJPEV010001046">
    <property type="protein sequence ID" value="CAG0890361.1"/>
    <property type="molecule type" value="Genomic_DNA"/>
</dbReference>
<keyword evidence="4" id="KW-0349">Heme</keyword>
<dbReference type="Pfam" id="PF00067">
    <property type="entry name" value="p450"/>
    <property type="match status" value="3"/>
</dbReference>
<dbReference type="FunFam" id="1.10.630.10:FF:000003">
    <property type="entry name" value="cytochrome P450 3A12-like isoform X2"/>
    <property type="match status" value="2"/>
</dbReference>
<keyword evidence="10" id="KW-0472">Membrane</keyword>
<protein>
    <recommendedName>
        <fullName evidence="13">Cytochrome P450</fullName>
    </recommendedName>
</protein>
<evidence type="ECO:0000313" key="12">
    <source>
        <dbReference type="Proteomes" id="UP000677054"/>
    </source>
</evidence>
<keyword evidence="5" id="KW-0479">Metal-binding</keyword>
<name>A0A7R8XF89_9CRUS</name>
<keyword evidence="7" id="KW-0560">Oxidoreductase</keyword>
<sequence length="966" mass="112804">MVKLHRECASGLGFCHFDAFSLLSFSDRKIYDRFDYFEKRRIPTEKPLYPIVGNLWKFWKEVQIQREMRNMKRYGKVWGSFEGSRPVWNIADPGLIRDICIKEFDHFTDRRVLFEIKEKVLSKMLANLKGQEWKDVRSAVSPVFSSGKIKKMSQLMESCGETLVQHLREAMDKSQGVVNVKDQYGAYTMDVIATCAFGTKLDSLGKENDPFTKNARKFFADNPLVGSPLIIIPFVFPWLLNMGLKIFPMEPIYFFRDLVLDIMKQRKTEGRERGDVLDTMMEQEEKEREAGGEKVITEDVIAAQSLIFFVAGFDTTASMMNFLTYVLAVYPAIQDRLYEEIEKNMDEYGGINHEMMNSCVYLDQVVHETLRFYPPANRLERECTKDCIIDGIEFKKGDLIAIPVYAVHHCSDFYRDPEIFDPDRKIYDRFDYFEKQRIPTEKPLYPLLGNLWNFWKEVQFQREMKNMKRYGKVWGSFEGSRPVWNIADVDLIRDICIKEFDHFTDRRIFFPMKDKVLSKMLTMLKGQKWKDVRSAVSPVFSSGKIKKMSQLMESCGKTLVQHLREAMDKSQGVVCVKDQYGAYTLDVIATCAFGTKLDSLGKENDPFIKNARKFFADNPLFGSPLMIIPFMFPWVMQLGLNIFPMEPLYFFRDLAVDIMKQRKTEGHERGDVLDTMMEQEEKEREAGGEKVITEEVIVAQSLIFFVAGFDTTASMMNFVSYVLAIHPDIQDRLYQEIEKKMEEHGGINHEMVNACVYLDQVVNETFRFYTPASRLERECTKDCIIDGIEFKKGDLIGIPAYVVHHCSDYYRDPEIFDPERKISDQFDYFKKQRIPTEKPVYPIVGNLWNFWKEVQFLREMRNVKKYGKVWGSFEGSRPVWNIADPDLIRDIGIKEFDHFTDRRLFLPMKDKVLSKMLTMLKGQEWKDVRSAVSPVFSSGKIKKVCLPPCIISLSHCRPRTEKQTDY</sequence>
<keyword evidence="8" id="KW-0408">Iron</keyword>
<gene>
    <name evidence="11" type="ORF">DSTB1V02_LOCUS5985</name>
</gene>
<evidence type="ECO:0000256" key="7">
    <source>
        <dbReference type="ARBA" id="ARBA00023002"/>
    </source>
</evidence>
<evidence type="ECO:0000256" key="5">
    <source>
        <dbReference type="ARBA" id="ARBA00022723"/>
    </source>
</evidence>
<keyword evidence="6" id="KW-0256">Endoplasmic reticulum</keyword>
<evidence type="ECO:0008006" key="13">
    <source>
        <dbReference type="Google" id="ProtNLM"/>
    </source>
</evidence>
<dbReference type="GO" id="GO:0005789">
    <property type="term" value="C:endoplasmic reticulum membrane"/>
    <property type="evidence" value="ECO:0007669"/>
    <property type="project" value="UniProtKB-SubCell"/>
</dbReference>
<dbReference type="InterPro" id="IPR050705">
    <property type="entry name" value="Cytochrome_P450_3A"/>
</dbReference>
<reference evidence="11" key="1">
    <citation type="submission" date="2020-11" db="EMBL/GenBank/DDBJ databases">
        <authorList>
            <person name="Tran Van P."/>
        </authorList>
    </citation>
    <scope>NUCLEOTIDE SEQUENCE</scope>
</reference>
<dbReference type="GO" id="GO:0008395">
    <property type="term" value="F:steroid hydroxylase activity"/>
    <property type="evidence" value="ECO:0007669"/>
    <property type="project" value="TreeGrafter"/>
</dbReference>
<dbReference type="AlphaFoldDB" id="A0A7R8XF89"/>